<comment type="pathway">
    <text evidence="1">Protein modification; protein ubiquitination.</text>
</comment>
<evidence type="ECO:0000256" key="4">
    <source>
        <dbReference type="ARBA" id="ARBA00022737"/>
    </source>
</evidence>
<evidence type="ECO:0000256" key="2">
    <source>
        <dbReference type="ARBA" id="ARBA00022679"/>
    </source>
</evidence>
<sequence length="207" mass="23565">VECLICFEQFPPTDMIKCSSSSDPHEACRNCVGRHIGSLLADSNGQTECMTGECKGTYTSNDLRSILKPADFEKLEKLQQGKELRDAKIPLERCPHCEYQLDMSEVPTTVNSIFQCMNDLCMQESCRICRKDVHRGKKCSEAAADKGITVRHMLETAMSEALIRKCFHCQLPYMKEHGCNHITCSQCHSHQCYICRAQVFQPYQSHF</sequence>
<dbReference type="InterPro" id="IPR051628">
    <property type="entry name" value="LUBAC_E3_Ligases"/>
</dbReference>
<evidence type="ECO:0000256" key="3">
    <source>
        <dbReference type="ARBA" id="ARBA00022723"/>
    </source>
</evidence>
<dbReference type="AlphaFoldDB" id="A0A6G1H884"/>
<dbReference type="Proteomes" id="UP000800041">
    <property type="component" value="Unassembled WGS sequence"/>
</dbReference>
<dbReference type="PANTHER" id="PTHR22770">
    <property type="entry name" value="UBIQUITIN CONJUGATING ENZYME 7 INTERACTING PROTEIN-RELATED"/>
    <property type="match status" value="1"/>
</dbReference>
<dbReference type="GO" id="GO:0008270">
    <property type="term" value="F:zinc ion binding"/>
    <property type="evidence" value="ECO:0007669"/>
    <property type="project" value="UniProtKB-KW"/>
</dbReference>
<gene>
    <name evidence="9" type="ORF">K402DRAFT_295694</name>
</gene>
<keyword evidence="10" id="KW-1185">Reference proteome</keyword>
<name>A0A6G1H884_9PEZI</name>
<dbReference type="SUPFAM" id="SSF57850">
    <property type="entry name" value="RING/U-box"/>
    <property type="match status" value="2"/>
</dbReference>
<keyword evidence="3" id="KW-0479">Metal-binding</keyword>
<evidence type="ECO:0000313" key="9">
    <source>
        <dbReference type="EMBL" id="KAF1989365.1"/>
    </source>
</evidence>
<dbReference type="GO" id="GO:0016740">
    <property type="term" value="F:transferase activity"/>
    <property type="evidence" value="ECO:0007669"/>
    <property type="project" value="UniProtKB-KW"/>
</dbReference>
<feature type="non-terminal residue" evidence="9">
    <location>
        <position position="1"/>
    </location>
</feature>
<keyword evidence="5" id="KW-0863">Zinc-finger</keyword>
<feature type="non-terminal residue" evidence="9">
    <location>
        <position position="207"/>
    </location>
</feature>
<proteinExistence type="predicted"/>
<dbReference type="OrthoDB" id="10009520at2759"/>
<dbReference type="EMBL" id="ML977145">
    <property type="protein sequence ID" value="KAF1989365.1"/>
    <property type="molecule type" value="Genomic_DNA"/>
</dbReference>
<organism evidence="9 10">
    <name type="scientific">Aulographum hederae CBS 113979</name>
    <dbReference type="NCBI Taxonomy" id="1176131"/>
    <lineage>
        <taxon>Eukaryota</taxon>
        <taxon>Fungi</taxon>
        <taxon>Dikarya</taxon>
        <taxon>Ascomycota</taxon>
        <taxon>Pezizomycotina</taxon>
        <taxon>Dothideomycetes</taxon>
        <taxon>Pleosporomycetidae</taxon>
        <taxon>Aulographales</taxon>
        <taxon>Aulographaceae</taxon>
    </lineage>
</organism>
<evidence type="ECO:0000256" key="7">
    <source>
        <dbReference type="ARBA" id="ARBA00022833"/>
    </source>
</evidence>
<evidence type="ECO:0000259" key="8">
    <source>
        <dbReference type="PROSITE" id="PS51873"/>
    </source>
</evidence>
<keyword evidence="4" id="KW-0677">Repeat</keyword>
<reference evidence="9" key="1">
    <citation type="journal article" date="2020" name="Stud. Mycol.">
        <title>101 Dothideomycetes genomes: a test case for predicting lifestyles and emergence of pathogens.</title>
        <authorList>
            <person name="Haridas S."/>
            <person name="Albert R."/>
            <person name="Binder M."/>
            <person name="Bloem J."/>
            <person name="Labutti K."/>
            <person name="Salamov A."/>
            <person name="Andreopoulos B."/>
            <person name="Baker S."/>
            <person name="Barry K."/>
            <person name="Bills G."/>
            <person name="Bluhm B."/>
            <person name="Cannon C."/>
            <person name="Castanera R."/>
            <person name="Culley D."/>
            <person name="Daum C."/>
            <person name="Ezra D."/>
            <person name="Gonzalez J."/>
            <person name="Henrissat B."/>
            <person name="Kuo A."/>
            <person name="Liang C."/>
            <person name="Lipzen A."/>
            <person name="Lutzoni F."/>
            <person name="Magnuson J."/>
            <person name="Mondo S."/>
            <person name="Nolan M."/>
            <person name="Ohm R."/>
            <person name="Pangilinan J."/>
            <person name="Park H.-J."/>
            <person name="Ramirez L."/>
            <person name="Alfaro M."/>
            <person name="Sun H."/>
            <person name="Tritt A."/>
            <person name="Yoshinaga Y."/>
            <person name="Zwiers L.-H."/>
            <person name="Turgeon B."/>
            <person name="Goodwin S."/>
            <person name="Spatafora J."/>
            <person name="Crous P."/>
            <person name="Grigoriev I."/>
        </authorList>
    </citation>
    <scope>NUCLEOTIDE SEQUENCE</scope>
    <source>
        <strain evidence="9">CBS 113979</strain>
    </source>
</reference>
<keyword evidence="7" id="KW-0862">Zinc</keyword>
<dbReference type="InterPro" id="IPR044066">
    <property type="entry name" value="TRIAD_supradom"/>
</dbReference>
<evidence type="ECO:0000313" key="10">
    <source>
        <dbReference type="Proteomes" id="UP000800041"/>
    </source>
</evidence>
<accession>A0A6G1H884</accession>
<dbReference type="Gene3D" id="1.20.120.1750">
    <property type="match status" value="1"/>
</dbReference>
<evidence type="ECO:0000256" key="5">
    <source>
        <dbReference type="ARBA" id="ARBA00022771"/>
    </source>
</evidence>
<keyword evidence="2" id="KW-0808">Transferase</keyword>
<feature type="domain" description="RING-type" evidence="8">
    <location>
        <begin position="1"/>
        <end position="207"/>
    </location>
</feature>
<protein>
    <recommendedName>
        <fullName evidence="8">RING-type domain-containing protein</fullName>
    </recommendedName>
</protein>
<evidence type="ECO:0000256" key="1">
    <source>
        <dbReference type="ARBA" id="ARBA00004906"/>
    </source>
</evidence>
<dbReference type="Pfam" id="PF26200">
    <property type="entry name" value="Rcat_RNF216"/>
    <property type="match status" value="1"/>
</dbReference>
<dbReference type="PANTHER" id="PTHR22770:SF47">
    <property type="entry name" value="E3 UBIQUITIN-PROTEIN LIGASE RNF216"/>
    <property type="match status" value="1"/>
</dbReference>
<dbReference type="PROSITE" id="PS51873">
    <property type="entry name" value="TRIAD"/>
    <property type="match status" value="1"/>
</dbReference>
<dbReference type="InterPro" id="IPR013083">
    <property type="entry name" value="Znf_RING/FYVE/PHD"/>
</dbReference>
<dbReference type="Gene3D" id="3.30.40.10">
    <property type="entry name" value="Zinc/RING finger domain, C3HC4 (zinc finger)"/>
    <property type="match status" value="1"/>
</dbReference>
<evidence type="ECO:0000256" key="6">
    <source>
        <dbReference type="ARBA" id="ARBA00022786"/>
    </source>
</evidence>
<keyword evidence="6" id="KW-0833">Ubl conjugation pathway</keyword>